<accession>A0A2M6W7I6</accession>
<evidence type="ECO:0000259" key="1">
    <source>
        <dbReference type="PROSITE" id="PS51831"/>
    </source>
</evidence>
<sequence>MVPGLIEKAVRLATLAHAGQKRKGDNLPYIIHPMMVALKLAKYGASDEVIAAALTHDVLEDTDVPVEKLKEELGEEVLTIVQAVSNDDSLGWLEKKKHYIETVKNGPAGAKAVALADKIHNLESILIAYSEQGKDVWKKFNGTKEQKIWFETEMLNMLKSTFEHPLIAEYERLIGEEGKLD</sequence>
<organism evidence="2 3">
    <name type="scientific">Candidatus Magasanikbacteria bacterium CG10_big_fil_rev_8_21_14_0_10_36_32</name>
    <dbReference type="NCBI Taxonomy" id="1974646"/>
    <lineage>
        <taxon>Bacteria</taxon>
        <taxon>Candidatus Magasanikiibacteriota</taxon>
    </lineage>
</organism>
<dbReference type="InterPro" id="IPR052194">
    <property type="entry name" value="MESH1"/>
</dbReference>
<name>A0A2M6W7I6_9BACT</name>
<evidence type="ECO:0000313" key="3">
    <source>
        <dbReference type="Proteomes" id="UP000231426"/>
    </source>
</evidence>
<dbReference type="PROSITE" id="PS51831">
    <property type="entry name" value="HD"/>
    <property type="match status" value="1"/>
</dbReference>
<protein>
    <submittedName>
        <fullName evidence="2">Phosphohydrolase</fullName>
    </submittedName>
</protein>
<dbReference type="SMART" id="SM00471">
    <property type="entry name" value="HDc"/>
    <property type="match status" value="1"/>
</dbReference>
<dbReference type="Proteomes" id="UP000231426">
    <property type="component" value="Unassembled WGS sequence"/>
</dbReference>
<gene>
    <name evidence="2" type="ORF">COU29_00160</name>
</gene>
<proteinExistence type="predicted"/>
<dbReference type="Pfam" id="PF13328">
    <property type="entry name" value="HD_4"/>
    <property type="match status" value="1"/>
</dbReference>
<dbReference type="AlphaFoldDB" id="A0A2M6W7I6"/>
<dbReference type="PANTHER" id="PTHR46246">
    <property type="entry name" value="GUANOSINE-3',5'-BIS(DIPHOSPHATE) 3'-PYROPHOSPHOHYDROLASE MESH1"/>
    <property type="match status" value="1"/>
</dbReference>
<feature type="domain" description="HD" evidence="1">
    <location>
        <begin position="29"/>
        <end position="122"/>
    </location>
</feature>
<dbReference type="InterPro" id="IPR003607">
    <property type="entry name" value="HD/PDEase_dom"/>
</dbReference>
<comment type="caution">
    <text evidence="2">The sequence shown here is derived from an EMBL/GenBank/DDBJ whole genome shotgun (WGS) entry which is preliminary data.</text>
</comment>
<dbReference type="InterPro" id="IPR006674">
    <property type="entry name" value="HD_domain"/>
</dbReference>
<dbReference type="EMBL" id="PFBV01000001">
    <property type="protein sequence ID" value="PIT88782.1"/>
    <property type="molecule type" value="Genomic_DNA"/>
</dbReference>
<dbReference type="Gene3D" id="1.10.3210.10">
    <property type="entry name" value="Hypothetical protein af1432"/>
    <property type="match status" value="1"/>
</dbReference>
<dbReference type="GO" id="GO:0008893">
    <property type="term" value="F:guanosine-3',5'-bis(diphosphate) 3'-diphosphatase activity"/>
    <property type="evidence" value="ECO:0007669"/>
    <property type="project" value="TreeGrafter"/>
</dbReference>
<reference evidence="3" key="1">
    <citation type="submission" date="2017-09" db="EMBL/GenBank/DDBJ databases">
        <title>Depth-based differentiation of microbial function through sediment-hosted aquifers and enrichment of novel symbionts in the deep terrestrial subsurface.</title>
        <authorList>
            <person name="Probst A.J."/>
            <person name="Ladd B."/>
            <person name="Jarett J.K."/>
            <person name="Geller-Mcgrath D.E."/>
            <person name="Sieber C.M.K."/>
            <person name="Emerson J.B."/>
            <person name="Anantharaman K."/>
            <person name="Thomas B.C."/>
            <person name="Malmstrom R."/>
            <person name="Stieglmeier M."/>
            <person name="Klingl A."/>
            <person name="Woyke T."/>
            <person name="Ryan C.M."/>
            <person name="Banfield J.F."/>
        </authorList>
    </citation>
    <scope>NUCLEOTIDE SEQUENCE [LARGE SCALE GENOMIC DNA]</scope>
</reference>
<dbReference type="PANTHER" id="PTHR46246:SF1">
    <property type="entry name" value="GUANOSINE-3',5'-BIS(DIPHOSPHATE) 3'-PYROPHOSPHOHYDROLASE MESH1"/>
    <property type="match status" value="1"/>
</dbReference>
<keyword evidence="2" id="KW-0378">Hydrolase</keyword>
<evidence type="ECO:0000313" key="2">
    <source>
        <dbReference type="EMBL" id="PIT88782.1"/>
    </source>
</evidence>
<dbReference type="SUPFAM" id="SSF109604">
    <property type="entry name" value="HD-domain/PDEase-like"/>
    <property type="match status" value="1"/>
</dbReference>